<dbReference type="EMBL" id="JANBPY010000686">
    <property type="protein sequence ID" value="KAJ1964554.1"/>
    <property type="molecule type" value="Genomic_DNA"/>
</dbReference>
<accession>A0A9W8APK8</accession>
<comment type="caution">
    <text evidence="1">The sequence shown here is derived from an EMBL/GenBank/DDBJ whole genome shotgun (WGS) entry which is preliminary data.</text>
</comment>
<gene>
    <name evidence="1" type="ORF">IWQ62_002901</name>
</gene>
<dbReference type="AlphaFoldDB" id="A0A9W8APK8"/>
<protein>
    <submittedName>
        <fullName evidence="1">Uncharacterized protein</fullName>
    </submittedName>
</protein>
<dbReference type="Proteomes" id="UP001150925">
    <property type="component" value="Unassembled WGS sequence"/>
</dbReference>
<name>A0A9W8APK8_9FUNG</name>
<sequence>MSSSEEVSAKLRKALSSARTTSESVLNKLRRIPTTIENSVGYYHELKDAGKALMALQKRSTCITEEQHKDPKSLFKSVGVHREDSGKAFIVLYLTTDNVVQLFARGNQDLLEDRRISLKYMAPPNRITHGVVYKVSNYKSAKEVERLIDQLENRRYRLHGEEKCPWQQRK</sequence>
<evidence type="ECO:0000313" key="1">
    <source>
        <dbReference type="EMBL" id="KAJ1964554.1"/>
    </source>
</evidence>
<evidence type="ECO:0000313" key="2">
    <source>
        <dbReference type="Proteomes" id="UP001150925"/>
    </source>
</evidence>
<keyword evidence="2" id="KW-1185">Reference proteome</keyword>
<reference evidence="1" key="1">
    <citation type="submission" date="2022-07" db="EMBL/GenBank/DDBJ databases">
        <title>Phylogenomic reconstructions and comparative analyses of Kickxellomycotina fungi.</title>
        <authorList>
            <person name="Reynolds N.K."/>
            <person name="Stajich J.E."/>
            <person name="Barry K."/>
            <person name="Grigoriev I.V."/>
            <person name="Crous P."/>
            <person name="Smith M.E."/>
        </authorList>
    </citation>
    <scope>NUCLEOTIDE SEQUENCE</scope>
    <source>
        <strain evidence="1">RSA 1196</strain>
    </source>
</reference>
<proteinExistence type="predicted"/>
<organism evidence="1 2">
    <name type="scientific">Dispira parvispora</name>
    <dbReference type="NCBI Taxonomy" id="1520584"/>
    <lineage>
        <taxon>Eukaryota</taxon>
        <taxon>Fungi</taxon>
        <taxon>Fungi incertae sedis</taxon>
        <taxon>Zoopagomycota</taxon>
        <taxon>Kickxellomycotina</taxon>
        <taxon>Dimargaritomycetes</taxon>
        <taxon>Dimargaritales</taxon>
        <taxon>Dimargaritaceae</taxon>
        <taxon>Dispira</taxon>
    </lineage>
</organism>